<dbReference type="OrthoDB" id="9814858at2"/>
<dbReference type="SUPFAM" id="SSF54593">
    <property type="entry name" value="Glyoxalase/Bleomycin resistance protein/Dihydroxybiphenyl dioxygenase"/>
    <property type="match status" value="1"/>
</dbReference>
<dbReference type="InterPro" id="IPR029068">
    <property type="entry name" value="Glyas_Bleomycin-R_OHBP_Dase"/>
</dbReference>
<name>A0A0B0IFQ6_9BACI</name>
<comment type="caution">
    <text evidence="1">The sequence shown here is derived from an EMBL/GenBank/DDBJ whole genome shotgun (WGS) entry which is preliminary data.</text>
</comment>
<dbReference type="RefSeq" id="WP_034629987.1">
    <property type="nucleotide sequence ID" value="NZ_JRJU01000016.1"/>
</dbReference>
<reference evidence="1 2" key="1">
    <citation type="submission" date="2014-09" db="EMBL/GenBank/DDBJ databases">
        <title>Genome sequencing and annotation of Bacillus Okhensis strain Kh10-101T.</title>
        <authorList>
            <person name="Prakash J.S."/>
        </authorList>
    </citation>
    <scope>NUCLEOTIDE SEQUENCE [LARGE SCALE GENOMIC DNA]</scope>
    <source>
        <strain evidence="2">Kh10-101T</strain>
    </source>
</reference>
<proteinExistence type="predicted"/>
<dbReference type="Proteomes" id="UP000030832">
    <property type="component" value="Unassembled WGS sequence"/>
</dbReference>
<keyword evidence="2" id="KW-1185">Reference proteome</keyword>
<sequence length="113" mass="13149">MDIHHIGIVVSNIEALKAFIPLLPEWKVESEFSFMGEKLLFVQTHSLIIEFIEGDPTPYPFHIAYQVPNLETHMQTWKPPASYKPCGPFVLENGWKTVFYSHHEDYIEFIEAT</sequence>
<dbReference type="AlphaFoldDB" id="A0A0B0IFQ6"/>
<evidence type="ECO:0000313" key="2">
    <source>
        <dbReference type="Proteomes" id="UP000030832"/>
    </source>
</evidence>
<dbReference type="Gene3D" id="3.10.180.10">
    <property type="entry name" value="2,3-Dihydroxybiphenyl 1,2-Dioxygenase, domain 1"/>
    <property type="match status" value="1"/>
</dbReference>
<dbReference type="STRING" id="333138.LQ50_13950"/>
<organism evidence="1 2">
    <name type="scientific">Halalkalibacter okhensis</name>
    <dbReference type="NCBI Taxonomy" id="333138"/>
    <lineage>
        <taxon>Bacteria</taxon>
        <taxon>Bacillati</taxon>
        <taxon>Bacillota</taxon>
        <taxon>Bacilli</taxon>
        <taxon>Bacillales</taxon>
        <taxon>Bacillaceae</taxon>
        <taxon>Halalkalibacter</taxon>
    </lineage>
</organism>
<dbReference type="EMBL" id="JRJU01000016">
    <property type="protein sequence ID" value="KHF39722.1"/>
    <property type="molecule type" value="Genomic_DNA"/>
</dbReference>
<gene>
    <name evidence="1" type="ORF">LQ50_13950</name>
</gene>
<protein>
    <recommendedName>
        <fullName evidence="3">VOC domain-containing protein</fullName>
    </recommendedName>
</protein>
<accession>A0A0B0IFQ6</accession>
<evidence type="ECO:0008006" key="3">
    <source>
        <dbReference type="Google" id="ProtNLM"/>
    </source>
</evidence>
<evidence type="ECO:0000313" key="1">
    <source>
        <dbReference type="EMBL" id="KHF39722.1"/>
    </source>
</evidence>